<organism evidence="7 8">
    <name type="scientific">Actinocrinis puniceicyclus</name>
    <dbReference type="NCBI Taxonomy" id="977794"/>
    <lineage>
        <taxon>Bacteria</taxon>
        <taxon>Bacillati</taxon>
        <taxon>Actinomycetota</taxon>
        <taxon>Actinomycetes</taxon>
        <taxon>Catenulisporales</taxon>
        <taxon>Actinospicaceae</taxon>
        <taxon>Actinocrinis</taxon>
    </lineage>
</organism>
<feature type="domain" description="NlpC/P60" evidence="6">
    <location>
        <begin position="85"/>
        <end position="200"/>
    </location>
</feature>
<evidence type="ECO:0000256" key="3">
    <source>
        <dbReference type="ARBA" id="ARBA00022801"/>
    </source>
</evidence>
<keyword evidence="8" id="KW-1185">Reference proteome</keyword>
<dbReference type="SUPFAM" id="SSF54001">
    <property type="entry name" value="Cysteine proteinases"/>
    <property type="match status" value="1"/>
</dbReference>
<dbReference type="Gene3D" id="3.90.1720.10">
    <property type="entry name" value="endopeptidase domain like (from Nostoc punctiforme)"/>
    <property type="match status" value="1"/>
</dbReference>
<dbReference type="Proteomes" id="UP000677913">
    <property type="component" value="Unassembled WGS sequence"/>
</dbReference>
<evidence type="ECO:0000256" key="1">
    <source>
        <dbReference type="ARBA" id="ARBA00007074"/>
    </source>
</evidence>
<dbReference type="InterPro" id="IPR051794">
    <property type="entry name" value="PG_Endopeptidase_C40"/>
</dbReference>
<dbReference type="PANTHER" id="PTHR47359:SF3">
    <property type="entry name" value="NLP_P60 DOMAIN-CONTAINING PROTEIN-RELATED"/>
    <property type="match status" value="1"/>
</dbReference>
<dbReference type="InterPro" id="IPR038765">
    <property type="entry name" value="Papain-like_cys_pep_sf"/>
</dbReference>
<comment type="similarity">
    <text evidence="1">Belongs to the peptidase C40 family.</text>
</comment>
<dbReference type="PROSITE" id="PS51935">
    <property type="entry name" value="NLPC_P60"/>
    <property type="match status" value="1"/>
</dbReference>
<evidence type="ECO:0000313" key="8">
    <source>
        <dbReference type="Proteomes" id="UP000677913"/>
    </source>
</evidence>
<feature type="region of interest" description="Disordered" evidence="5">
    <location>
        <begin position="50"/>
        <end position="82"/>
    </location>
</feature>
<gene>
    <name evidence="7" type="ORF">KGA66_05670</name>
</gene>
<evidence type="ECO:0000256" key="5">
    <source>
        <dbReference type="SAM" id="MobiDB-lite"/>
    </source>
</evidence>
<evidence type="ECO:0000313" key="7">
    <source>
        <dbReference type="EMBL" id="MBS2962525.1"/>
    </source>
</evidence>
<reference evidence="7" key="1">
    <citation type="submission" date="2021-04" db="EMBL/GenBank/DDBJ databases">
        <title>Genome based classification of Actinospica acidithermotolerans sp. nov., an actinobacterium isolated from an Indonesian hot spring.</title>
        <authorList>
            <person name="Kusuma A.B."/>
            <person name="Putra K.E."/>
            <person name="Nafisah S."/>
            <person name="Loh J."/>
            <person name="Nouioui I."/>
            <person name="Goodfellow M."/>
        </authorList>
    </citation>
    <scope>NUCLEOTIDE SEQUENCE</scope>
    <source>
        <strain evidence="7">DSM 45618</strain>
    </source>
</reference>
<feature type="compositionally biased region" description="Basic residues" evidence="5">
    <location>
        <begin position="50"/>
        <end position="74"/>
    </location>
</feature>
<keyword evidence="2" id="KW-0645">Protease</keyword>
<evidence type="ECO:0000256" key="2">
    <source>
        <dbReference type="ARBA" id="ARBA00022670"/>
    </source>
</evidence>
<accession>A0A8J7WKG7</accession>
<evidence type="ECO:0000256" key="4">
    <source>
        <dbReference type="ARBA" id="ARBA00022807"/>
    </source>
</evidence>
<protein>
    <submittedName>
        <fullName evidence="7">C40 family peptidase</fullName>
    </submittedName>
</protein>
<keyword evidence="3" id="KW-0378">Hydrolase</keyword>
<proteinExistence type="inferred from homology"/>
<dbReference type="Pfam" id="PF00877">
    <property type="entry name" value="NLPC_P60"/>
    <property type="match status" value="1"/>
</dbReference>
<dbReference type="PANTHER" id="PTHR47359">
    <property type="entry name" value="PEPTIDOGLYCAN DL-ENDOPEPTIDASE CWLO"/>
    <property type="match status" value="1"/>
</dbReference>
<name>A0A8J7WKG7_9ACTN</name>
<dbReference type="InterPro" id="IPR000064">
    <property type="entry name" value="NLP_P60_dom"/>
</dbReference>
<keyword evidence="4" id="KW-0788">Thiol protease</keyword>
<dbReference type="GO" id="GO:0006508">
    <property type="term" value="P:proteolysis"/>
    <property type="evidence" value="ECO:0007669"/>
    <property type="project" value="UniProtKB-KW"/>
</dbReference>
<dbReference type="GO" id="GO:0008234">
    <property type="term" value="F:cysteine-type peptidase activity"/>
    <property type="evidence" value="ECO:0007669"/>
    <property type="project" value="UniProtKB-KW"/>
</dbReference>
<comment type="caution">
    <text evidence="7">The sequence shown here is derived from an EMBL/GenBank/DDBJ whole genome shotgun (WGS) entry which is preliminary data.</text>
</comment>
<dbReference type="EMBL" id="JAGSXH010000012">
    <property type="protein sequence ID" value="MBS2962525.1"/>
    <property type="molecule type" value="Genomic_DNA"/>
</dbReference>
<dbReference type="AlphaFoldDB" id="A0A8J7WKG7"/>
<evidence type="ECO:0000259" key="6">
    <source>
        <dbReference type="PROSITE" id="PS51935"/>
    </source>
</evidence>
<sequence>MHKLTRHHSEPTEHFASRARRRAVATALAPLLAATTSLLISPATADATVRHTHHRAAAHTSGHHASKRPAHRKTTSAPHATAIHGSRGAVALRFAVAQLGKPYRWGATGPGSYDCSGLTQRAWRAAGVSIPRTTQAQARFGTPVPLSRIQPGDLVIFYANASHVGIYAGHGKVIVAPHRGKAVSYALMRWMPIYAIRRPG</sequence>